<proteinExistence type="predicted"/>
<dbReference type="RefSeq" id="WP_188562549.1">
    <property type="nucleotide sequence ID" value="NZ_BMGY01000025.1"/>
</dbReference>
<evidence type="ECO:0000313" key="2">
    <source>
        <dbReference type="Proteomes" id="UP000637774"/>
    </source>
</evidence>
<sequence length="80" mass="8823">MANDAAPGPGFAKYPAAAAPRGIGVNRRVSLNTAYTTAHDDEFVYCGPERYKNGGMAQQLQAPKLWNSKFPSRRRRRKVA</sequence>
<name>A0ABQ2AA86_9BACT</name>
<accession>A0ABQ2AA86</accession>
<protein>
    <submittedName>
        <fullName evidence="1">Uncharacterized protein</fullName>
    </submittedName>
</protein>
<gene>
    <name evidence="1" type="ORF">GCM10011495_26340</name>
</gene>
<evidence type="ECO:0000313" key="1">
    <source>
        <dbReference type="EMBL" id="GGH87437.1"/>
    </source>
</evidence>
<reference evidence="2" key="1">
    <citation type="journal article" date="2019" name="Int. J. Syst. Evol. Microbiol.">
        <title>The Global Catalogue of Microorganisms (GCM) 10K type strain sequencing project: providing services to taxonomists for standard genome sequencing and annotation.</title>
        <authorList>
            <consortium name="The Broad Institute Genomics Platform"/>
            <consortium name="The Broad Institute Genome Sequencing Center for Infectious Disease"/>
            <person name="Wu L."/>
            <person name="Ma J."/>
        </authorList>
    </citation>
    <scope>NUCLEOTIDE SEQUENCE [LARGE SCALE GENOMIC DNA]</scope>
    <source>
        <strain evidence="2">CGMCC 1.14966</strain>
    </source>
</reference>
<keyword evidence="2" id="KW-1185">Reference proteome</keyword>
<dbReference type="EMBL" id="BMGY01000025">
    <property type="protein sequence ID" value="GGH87437.1"/>
    <property type="molecule type" value="Genomic_DNA"/>
</dbReference>
<dbReference type="Proteomes" id="UP000637774">
    <property type="component" value="Unassembled WGS sequence"/>
</dbReference>
<comment type="caution">
    <text evidence="1">The sequence shown here is derived from an EMBL/GenBank/DDBJ whole genome shotgun (WGS) entry which is preliminary data.</text>
</comment>
<organism evidence="1 2">
    <name type="scientific">Hymenobacter frigidus</name>
    <dbReference type="NCBI Taxonomy" id="1524095"/>
    <lineage>
        <taxon>Bacteria</taxon>
        <taxon>Pseudomonadati</taxon>
        <taxon>Bacteroidota</taxon>
        <taxon>Cytophagia</taxon>
        <taxon>Cytophagales</taxon>
        <taxon>Hymenobacteraceae</taxon>
        <taxon>Hymenobacter</taxon>
    </lineage>
</organism>